<dbReference type="EMBL" id="CP093379">
    <property type="protein sequence ID" value="UNM97127.1"/>
    <property type="molecule type" value="Genomic_DNA"/>
</dbReference>
<feature type="signal peptide" evidence="1">
    <location>
        <begin position="1"/>
        <end position="22"/>
    </location>
</feature>
<evidence type="ECO:0000256" key="1">
    <source>
        <dbReference type="SAM" id="SignalP"/>
    </source>
</evidence>
<protein>
    <recommendedName>
        <fullName evidence="4">DUF3298 domain-containing protein</fullName>
    </recommendedName>
</protein>
<accession>A0ABY3X6P3</accession>
<gene>
    <name evidence="2" type="ORF">MMG00_04570</name>
</gene>
<feature type="chain" id="PRO_5046760885" description="DUF3298 domain-containing protein" evidence="1">
    <location>
        <begin position="23"/>
        <end position="665"/>
    </location>
</feature>
<evidence type="ECO:0000313" key="2">
    <source>
        <dbReference type="EMBL" id="UNM97127.1"/>
    </source>
</evidence>
<keyword evidence="1" id="KW-0732">Signal</keyword>
<proteinExistence type="predicted"/>
<evidence type="ECO:0000313" key="3">
    <source>
        <dbReference type="Proteomes" id="UP000829542"/>
    </source>
</evidence>
<dbReference type="Proteomes" id="UP000829542">
    <property type="component" value="Chromosome"/>
</dbReference>
<dbReference type="RefSeq" id="WP_242152036.1">
    <property type="nucleotide sequence ID" value="NZ_CP093379.1"/>
</dbReference>
<keyword evidence="3" id="KW-1185">Reference proteome</keyword>
<sequence>MRVKSVVLATLALVSTWNISFAETSQVKLPKIDSSIGQYAYLRDKLPEEAIAYIRIAHPVVQHFSAKNRTNDKALLHKNSVNALKEFREVLADETKLTAQIQQLGLQFSKENLQKISYISSILYHYLNGPIEGVVFDPSRSFSIMAKGLISIPVNIDSIDTLNKILTDNPLAPSPLQFNEEGFAAQEAAYFYFEPQDQRIIAMIGLEASDLPKIKDFLASLKHQKNHEMYAYENQIDLTGQSTFAWIDLRNKGGVLSAVELESPAAYSFIKEIQGFALGEGTNNDKQGQLKFIIKTNSEKLLGLDPERKNNFSFKTAGEPLGAVILPTPSLSMIKKAIESYILVSAPKQLTISDAEKAAKTNEIYQELLKEWKSNVGFDLTEVLDFLGPNMTFYYDDLGMHTVVSLHHKQQFYAWLKQQDEKGTLRYQKSKGMHHLSLRNPFLKFLQQEPLTKPDQAGLAIAYPFINEYIANVYKVRILDANWHLYWSDEHDSIRISGLPQIVEEEDKFGKSRFDKWLTEKQGVDSQNVLFAATLDWKNADRYWYYNYLQFLQNSADILGTKFDVTKMPRADQLDFAESSRLGIQVTASDEFLTLSVDYGANDNTGFIGSFFMPVMAAPFIGIAESLFINNKEETVEIEIDGEIDIEVDSELQDFDTQDKKAIMQ</sequence>
<evidence type="ECO:0008006" key="4">
    <source>
        <dbReference type="Google" id="ProtNLM"/>
    </source>
</evidence>
<reference evidence="2 3" key="1">
    <citation type="submission" date="2022-03" db="EMBL/GenBank/DDBJ databases">
        <title>Ignatzschineria rhizosphaerae HR5S32.</title>
        <authorList>
            <person name="Sun J.Q."/>
            <person name="Feng J.Y."/>
        </authorList>
    </citation>
    <scope>NUCLEOTIDE SEQUENCE [LARGE SCALE GENOMIC DNA]</scope>
    <source>
        <strain evidence="2 3">HR5S32</strain>
    </source>
</reference>
<organism evidence="2 3">
    <name type="scientific">Ignatzschineria rhizosphaerae</name>
    <dbReference type="NCBI Taxonomy" id="2923279"/>
    <lineage>
        <taxon>Bacteria</taxon>
        <taxon>Pseudomonadati</taxon>
        <taxon>Pseudomonadota</taxon>
        <taxon>Gammaproteobacteria</taxon>
        <taxon>Cardiobacteriales</taxon>
        <taxon>Ignatzschineriaceae</taxon>
        <taxon>Ignatzschineria</taxon>
    </lineage>
</organism>
<name>A0ABY3X6P3_9GAMM</name>